<dbReference type="Proteomes" id="UP001479436">
    <property type="component" value="Unassembled WGS sequence"/>
</dbReference>
<organism evidence="9 10">
    <name type="scientific">Basidiobolus ranarum</name>
    <dbReference type="NCBI Taxonomy" id="34480"/>
    <lineage>
        <taxon>Eukaryota</taxon>
        <taxon>Fungi</taxon>
        <taxon>Fungi incertae sedis</taxon>
        <taxon>Zoopagomycota</taxon>
        <taxon>Entomophthoromycotina</taxon>
        <taxon>Basidiobolomycetes</taxon>
        <taxon>Basidiobolales</taxon>
        <taxon>Basidiobolaceae</taxon>
        <taxon>Basidiobolus</taxon>
    </lineage>
</organism>
<dbReference type="PROSITE" id="PS50071">
    <property type="entry name" value="HOMEOBOX_2"/>
    <property type="match status" value="1"/>
</dbReference>
<reference evidence="9 10" key="1">
    <citation type="submission" date="2023-04" db="EMBL/GenBank/DDBJ databases">
        <title>Genome of Basidiobolus ranarum AG-B5.</title>
        <authorList>
            <person name="Stajich J.E."/>
            <person name="Carter-House D."/>
            <person name="Gryganskyi A."/>
        </authorList>
    </citation>
    <scope>NUCLEOTIDE SEQUENCE [LARGE SCALE GENOMIC DNA]</scope>
    <source>
        <strain evidence="9 10">AG-B5</strain>
    </source>
</reference>
<dbReference type="Pfam" id="PF00046">
    <property type="entry name" value="Homeodomain"/>
    <property type="match status" value="1"/>
</dbReference>
<evidence type="ECO:0000256" key="3">
    <source>
        <dbReference type="ARBA" id="ARBA00023155"/>
    </source>
</evidence>
<feature type="region of interest" description="Disordered" evidence="7">
    <location>
        <begin position="22"/>
        <end position="41"/>
    </location>
</feature>
<dbReference type="SMART" id="SM00389">
    <property type="entry name" value="HOX"/>
    <property type="match status" value="1"/>
</dbReference>
<feature type="DNA-binding region" description="Homeobox" evidence="5">
    <location>
        <begin position="189"/>
        <end position="248"/>
    </location>
</feature>
<sequence length="357" mass="40667">MSRPTFLSTAAKMDSYNYATLQSNNPTSVRDSQSTFPLDPNHHRYTTYKVYNNDYQPTCYPKHSRPDQRVGIHGAGSQHSKSFASMTYINPSREPLQVNANSIPSFSYSSQESFSQNFPNLQRNAREIDPVQHLYRNNSTPAYEQDPTFYSTGQNGANVELQRYHPYDKQYIPSGYLYGGEEAQGTSPVKPKRKRANANQLKVLNQLFQQTFFPSTELRIELGKQLGMSPRTVQIWFQNKRQAWRIRNKFFAGKDDAKFGDIPSSPETSATTTPVIASPKSSTCSSPKHSMMAKNSDCQLPPIFKLNSATVVEHHENRFTHYTESQSTTKLERPLLPSLNEIIKQEPRTIGMGSFYY</sequence>
<protein>
    <recommendedName>
        <fullName evidence="8">Homeobox domain-containing protein</fullName>
    </recommendedName>
</protein>
<dbReference type="PANTHER" id="PTHR24324">
    <property type="entry name" value="HOMEOBOX PROTEIN HHEX"/>
    <property type="match status" value="1"/>
</dbReference>
<keyword evidence="3 5" id="KW-0371">Homeobox</keyword>
<proteinExistence type="predicted"/>
<dbReference type="SUPFAM" id="SSF46689">
    <property type="entry name" value="Homeodomain-like"/>
    <property type="match status" value="1"/>
</dbReference>
<keyword evidence="10" id="KW-1185">Reference proteome</keyword>
<evidence type="ECO:0000256" key="5">
    <source>
        <dbReference type="PROSITE-ProRule" id="PRU00108"/>
    </source>
</evidence>
<dbReference type="InterPro" id="IPR009057">
    <property type="entry name" value="Homeodomain-like_sf"/>
</dbReference>
<keyword evidence="4 5" id="KW-0539">Nucleus</keyword>
<evidence type="ECO:0000259" key="8">
    <source>
        <dbReference type="PROSITE" id="PS50071"/>
    </source>
</evidence>
<comment type="caution">
    <text evidence="9">The sequence shown here is derived from an EMBL/GenBank/DDBJ whole genome shotgun (WGS) entry which is preliminary data.</text>
</comment>
<accession>A0ABR2W092</accession>
<name>A0ABR2W092_9FUNG</name>
<evidence type="ECO:0000313" key="10">
    <source>
        <dbReference type="Proteomes" id="UP001479436"/>
    </source>
</evidence>
<feature type="region of interest" description="Disordered" evidence="7">
    <location>
        <begin position="261"/>
        <end position="290"/>
    </location>
</feature>
<evidence type="ECO:0000256" key="6">
    <source>
        <dbReference type="RuleBase" id="RU000682"/>
    </source>
</evidence>
<evidence type="ECO:0000256" key="1">
    <source>
        <dbReference type="ARBA" id="ARBA00004123"/>
    </source>
</evidence>
<comment type="subcellular location">
    <subcellularLocation>
        <location evidence="1 5 6">Nucleus</location>
    </subcellularLocation>
</comment>
<keyword evidence="2 5" id="KW-0238">DNA-binding</keyword>
<feature type="compositionally biased region" description="Low complexity" evidence="7">
    <location>
        <begin position="263"/>
        <end position="274"/>
    </location>
</feature>
<evidence type="ECO:0000313" key="9">
    <source>
        <dbReference type="EMBL" id="KAK9711175.1"/>
    </source>
</evidence>
<feature type="compositionally biased region" description="Polar residues" evidence="7">
    <location>
        <begin position="22"/>
        <end position="36"/>
    </location>
</feature>
<dbReference type="InterPro" id="IPR051000">
    <property type="entry name" value="Homeobox_DNA-bind_prot"/>
</dbReference>
<dbReference type="CDD" id="cd00086">
    <property type="entry name" value="homeodomain"/>
    <property type="match status" value="1"/>
</dbReference>
<gene>
    <name evidence="9" type="ORF">K7432_007967</name>
</gene>
<feature type="domain" description="Homeobox" evidence="8">
    <location>
        <begin position="187"/>
        <end position="247"/>
    </location>
</feature>
<feature type="compositionally biased region" description="Polar residues" evidence="7">
    <location>
        <begin position="279"/>
        <end position="288"/>
    </location>
</feature>
<dbReference type="InterPro" id="IPR001356">
    <property type="entry name" value="HD"/>
</dbReference>
<dbReference type="EMBL" id="JASJQH010007295">
    <property type="protein sequence ID" value="KAK9711175.1"/>
    <property type="molecule type" value="Genomic_DNA"/>
</dbReference>
<evidence type="ECO:0000256" key="7">
    <source>
        <dbReference type="SAM" id="MobiDB-lite"/>
    </source>
</evidence>
<dbReference type="Gene3D" id="1.10.10.60">
    <property type="entry name" value="Homeodomain-like"/>
    <property type="match status" value="1"/>
</dbReference>
<dbReference type="PANTHER" id="PTHR24324:SF5">
    <property type="entry name" value="HEMATOPOIETICALLY-EXPRESSED HOMEOBOX PROTEIN HHEX"/>
    <property type="match status" value="1"/>
</dbReference>
<evidence type="ECO:0000256" key="2">
    <source>
        <dbReference type="ARBA" id="ARBA00023125"/>
    </source>
</evidence>
<evidence type="ECO:0000256" key="4">
    <source>
        <dbReference type="ARBA" id="ARBA00023242"/>
    </source>
</evidence>